<name>A0A5J4QU94_9ZZZZ</name>
<sequence>MEMNLMYAAQGYVPYGWQFPDEEVSILSEKAHKINCWGFINRQGKYYWKTTEQPVDAEFIL</sequence>
<proteinExistence type="predicted"/>
<dbReference type="AlphaFoldDB" id="A0A5J4QU94"/>
<organism evidence="1">
    <name type="scientific">termite gut metagenome</name>
    <dbReference type="NCBI Taxonomy" id="433724"/>
    <lineage>
        <taxon>unclassified sequences</taxon>
        <taxon>metagenomes</taxon>
        <taxon>organismal metagenomes</taxon>
    </lineage>
</organism>
<evidence type="ECO:0000313" key="1">
    <source>
        <dbReference type="EMBL" id="KAA6325457.1"/>
    </source>
</evidence>
<protein>
    <submittedName>
        <fullName evidence="1">Uncharacterized protein</fullName>
    </submittedName>
</protein>
<dbReference type="EMBL" id="SNRY01002356">
    <property type="protein sequence ID" value="KAA6325457.1"/>
    <property type="molecule type" value="Genomic_DNA"/>
</dbReference>
<accession>A0A5J4QU94</accession>
<gene>
    <name evidence="1" type="ORF">EZS27_025330</name>
</gene>
<reference evidence="1" key="1">
    <citation type="submission" date="2019-03" db="EMBL/GenBank/DDBJ databases">
        <title>Single cell metagenomics reveals metabolic interactions within the superorganism composed of flagellate Streblomastix strix and complex community of Bacteroidetes bacteria on its surface.</title>
        <authorList>
            <person name="Treitli S.C."/>
            <person name="Kolisko M."/>
            <person name="Husnik F."/>
            <person name="Keeling P."/>
            <person name="Hampl V."/>
        </authorList>
    </citation>
    <scope>NUCLEOTIDE SEQUENCE</scope>
    <source>
        <strain evidence="1">STM</strain>
    </source>
</reference>
<comment type="caution">
    <text evidence="1">The sequence shown here is derived from an EMBL/GenBank/DDBJ whole genome shotgun (WGS) entry which is preliminary data.</text>
</comment>